<proteinExistence type="inferred from homology"/>
<dbReference type="Proteomes" id="UP001497512">
    <property type="component" value="Chromosome 8"/>
</dbReference>
<dbReference type="EMBL" id="OZ019900">
    <property type="protein sequence ID" value="CAK9234166.1"/>
    <property type="molecule type" value="Genomic_DNA"/>
</dbReference>
<comment type="subcellular location">
    <subcellularLocation>
        <location evidence="1">Nucleus</location>
    </subcellularLocation>
</comment>
<comment type="similarity">
    <text evidence="2">Belongs to the Mediator complex subunit 27 family.</text>
</comment>
<keyword evidence="5" id="KW-0539">Nucleus</keyword>
<evidence type="ECO:0000313" key="8">
    <source>
        <dbReference type="Proteomes" id="UP001497512"/>
    </source>
</evidence>
<feature type="region of interest" description="Disordered" evidence="6">
    <location>
        <begin position="157"/>
        <end position="186"/>
    </location>
</feature>
<evidence type="ECO:0000313" key="7">
    <source>
        <dbReference type="EMBL" id="CAK9234166.1"/>
    </source>
</evidence>
<feature type="compositionally biased region" description="Polar residues" evidence="6">
    <location>
        <begin position="163"/>
        <end position="186"/>
    </location>
</feature>
<keyword evidence="3" id="KW-0805">Transcription regulation</keyword>
<evidence type="ECO:0000256" key="1">
    <source>
        <dbReference type="ARBA" id="ARBA00004123"/>
    </source>
</evidence>
<protein>
    <recommendedName>
        <fullName evidence="9">Mediator of RNA polymerase II transcription subunit 27</fullName>
    </recommendedName>
</protein>
<evidence type="ECO:0000256" key="6">
    <source>
        <dbReference type="SAM" id="MobiDB-lite"/>
    </source>
</evidence>
<dbReference type="Pfam" id="PF11571">
    <property type="entry name" value="Med27"/>
    <property type="match status" value="1"/>
</dbReference>
<dbReference type="InterPro" id="IPR021627">
    <property type="entry name" value="Mediator_Med27"/>
</dbReference>
<evidence type="ECO:0000256" key="4">
    <source>
        <dbReference type="ARBA" id="ARBA00023163"/>
    </source>
</evidence>
<evidence type="ECO:0000256" key="3">
    <source>
        <dbReference type="ARBA" id="ARBA00023015"/>
    </source>
</evidence>
<name>A0ABP0V208_9BRYO</name>
<evidence type="ECO:0008006" key="9">
    <source>
        <dbReference type="Google" id="ProtNLM"/>
    </source>
</evidence>
<feature type="region of interest" description="Disordered" evidence="6">
    <location>
        <begin position="386"/>
        <end position="406"/>
    </location>
</feature>
<accession>A0ABP0V208</accession>
<evidence type="ECO:0000256" key="2">
    <source>
        <dbReference type="ARBA" id="ARBA00008048"/>
    </source>
</evidence>
<reference evidence="7" key="1">
    <citation type="submission" date="2024-02" db="EMBL/GenBank/DDBJ databases">
        <authorList>
            <consortium name="ELIXIR-Norway"/>
            <consortium name="Elixir Norway"/>
        </authorList>
    </citation>
    <scope>NUCLEOTIDE SEQUENCE</scope>
</reference>
<dbReference type="PANTHER" id="PTHR13130">
    <property type="entry name" value="34 KDA TRANSCRIPTIONAL CO-ACTIVATOR-RELATED"/>
    <property type="match status" value="1"/>
</dbReference>
<organism evidence="7 8">
    <name type="scientific">Sphagnum troendelagicum</name>
    <dbReference type="NCBI Taxonomy" id="128251"/>
    <lineage>
        <taxon>Eukaryota</taxon>
        <taxon>Viridiplantae</taxon>
        <taxon>Streptophyta</taxon>
        <taxon>Embryophyta</taxon>
        <taxon>Bryophyta</taxon>
        <taxon>Sphagnophytina</taxon>
        <taxon>Sphagnopsida</taxon>
        <taxon>Sphagnales</taxon>
        <taxon>Sphagnaceae</taxon>
        <taxon>Sphagnum</taxon>
    </lineage>
</organism>
<evidence type="ECO:0000256" key="5">
    <source>
        <dbReference type="ARBA" id="ARBA00023242"/>
    </source>
</evidence>
<dbReference type="PANTHER" id="PTHR13130:SF4">
    <property type="entry name" value="MEDIATOR OF RNA POLYMERASE II TRANSCRIPTION SUBUNIT 27"/>
    <property type="match status" value="1"/>
</dbReference>
<gene>
    <name evidence="7" type="ORF">CSSPTR1EN2_LOCUS22079</name>
</gene>
<keyword evidence="4" id="KW-0804">Transcription</keyword>
<keyword evidence="8" id="KW-1185">Reference proteome</keyword>
<sequence>MAMSISQESELAPPVRLANALEGLGRAVRHIADVRAGADLLLEALDAAASMRGRETGNKKASDGIQKVADFMKKALDELQSTGRELEAAGVLNGAQQRFEENQPWNLQVPLVSHDGALVPYAWKRQIAGQAAASAFDRARLALKAFAEQKRRFFPGLGPDVVTESNSNPASETPKTDGSNQAATSSPVLSDVLRRIQSEMPGMVVTQYARLAWMNNRLGSNSRFDSSTGVLSLSANSSLSLRKGMALTSQLAGGEAPPSLRSSEKVAVLEVTIPGILRAIISLLPPGSVYPDAIAVFSPDERGGHIQAWGVSQHKLHQQLSERAVMVLYQLLQQDRSSTLELLLQWLYSYRLLFTKQCIECKHVMAYDAPSGLLFPPLVRPARIPSAAQNSKESQNKKTDETNADNEVLAYHLGCAPKDL</sequence>